<evidence type="ECO:0000256" key="2">
    <source>
        <dbReference type="SAM" id="MobiDB-lite"/>
    </source>
</evidence>
<dbReference type="EMBL" id="JACAGC010000004">
    <property type="protein sequence ID" value="KAF6371693.1"/>
    <property type="molecule type" value="Genomic_DNA"/>
</dbReference>
<keyword evidence="1" id="KW-0175">Coiled coil</keyword>
<feature type="compositionally biased region" description="Basic and acidic residues" evidence="2">
    <location>
        <begin position="229"/>
        <end position="257"/>
    </location>
</feature>
<feature type="compositionally biased region" description="Polar residues" evidence="2">
    <location>
        <begin position="42"/>
        <end position="53"/>
    </location>
</feature>
<accession>A0A671FTQ7</accession>
<reference evidence="3 6" key="1">
    <citation type="journal article" date="2020" name="Nature">
        <title>Six reference-quality genomes reveal evolution of bat adaptations.</title>
        <authorList>
            <person name="Jebb D."/>
            <person name="Huang Z."/>
            <person name="Pippel M."/>
            <person name="Hughes G.M."/>
            <person name="Lavrichenko K."/>
            <person name="Devanna P."/>
            <person name="Winkler S."/>
            <person name="Jermiin L.S."/>
            <person name="Skirmuntt E.C."/>
            <person name="Katzourakis A."/>
            <person name="Burkitt-Gray L."/>
            <person name="Ray D.A."/>
            <person name="Sullivan K.A.M."/>
            <person name="Roscito J.G."/>
            <person name="Kirilenko B.M."/>
            <person name="Davalos L.M."/>
            <person name="Corthals A.P."/>
            <person name="Power M.L."/>
            <person name="Jones G."/>
            <person name="Ransome R.D."/>
            <person name="Dechmann D.K.N."/>
            <person name="Locatelli A.G."/>
            <person name="Puechmaille S.J."/>
            <person name="Fedrigo O."/>
            <person name="Jarvis E.D."/>
            <person name="Hiller M."/>
            <person name="Vernes S.C."/>
            <person name="Myers E.W."/>
            <person name="Teeling E.C."/>
        </authorList>
    </citation>
    <scope>NUCLEOTIDE SEQUENCE [LARGE SCALE GENOMIC DNA]</scope>
    <source>
        <strain evidence="3">MRhiFer1</strain>
        <tissue evidence="3">Lung</tissue>
    </source>
</reference>
<dbReference type="Proteomes" id="UP000472240">
    <property type="component" value="Unplaced"/>
</dbReference>
<evidence type="ECO:0000256" key="1">
    <source>
        <dbReference type="ARBA" id="ARBA00023054"/>
    </source>
</evidence>
<dbReference type="Pfam" id="PF06625">
    <property type="entry name" value="DUF1151"/>
    <property type="match status" value="1"/>
</dbReference>
<organism evidence="4 5">
    <name type="scientific">Rhinolophus ferrumequinum</name>
    <name type="common">Greater horseshoe bat</name>
    <dbReference type="NCBI Taxonomy" id="59479"/>
    <lineage>
        <taxon>Eukaryota</taxon>
        <taxon>Metazoa</taxon>
        <taxon>Chordata</taxon>
        <taxon>Craniata</taxon>
        <taxon>Vertebrata</taxon>
        <taxon>Euteleostomi</taxon>
        <taxon>Mammalia</taxon>
        <taxon>Eutheria</taxon>
        <taxon>Laurasiatheria</taxon>
        <taxon>Chiroptera</taxon>
        <taxon>Yinpterochiroptera</taxon>
        <taxon>Rhinolophoidea</taxon>
        <taxon>Rhinolophidae</taxon>
        <taxon>Rhinolophinae</taxon>
        <taxon>Rhinolophus</taxon>
    </lineage>
</organism>
<feature type="region of interest" description="Disordered" evidence="2">
    <location>
        <begin position="277"/>
        <end position="308"/>
    </location>
</feature>
<dbReference type="GeneID" id="117019194"/>
<dbReference type="Ensembl" id="ENSRFET00010031446.1">
    <property type="protein sequence ID" value="ENSRFEP00010028969.1"/>
    <property type="gene ID" value="ENSRFEG00010019206.1"/>
</dbReference>
<dbReference type="RefSeq" id="XP_032956607.1">
    <property type="nucleotide sequence ID" value="XM_033100716.1"/>
</dbReference>
<dbReference type="PANTHER" id="PTHR16768">
    <property type="entry name" value="DOWN REGULATED IN RENAL CARCINOMA 1/TU3A"/>
    <property type="match status" value="1"/>
</dbReference>
<reference evidence="4" key="2">
    <citation type="submission" date="2025-05" db="UniProtKB">
        <authorList>
            <consortium name="Ensembl"/>
        </authorList>
    </citation>
    <scope>IDENTIFICATION</scope>
</reference>
<dbReference type="CTD" id="83641"/>
<feature type="region of interest" description="Disordered" evidence="2">
    <location>
        <begin position="1"/>
        <end position="106"/>
    </location>
</feature>
<gene>
    <name evidence="4" type="primary">FAM107B</name>
    <name evidence="3" type="ORF">mRhiFer1_004802</name>
</gene>
<evidence type="ECO:0000313" key="3">
    <source>
        <dbReference type="EMBL" id="KAF6371693.1"/>
    </source>
</evidence>
<dbReference type="InterPro" id="IPR009533">
    <property type="entry name" value="FAM107"/>
</dbReference>
<protein>
    <submittedName>
        <fullName evidence="3 4">Family with sequence similarity 107 member B</fullName>
    </submittedName>
</protein>
<dbReference type="PANTHER" id="PTHR16768:SF1">
    <property type="entry name" value="PROTEIN FAM107B"/>
    <property type="match status" value="1"/>
</dbReference>
<dbReference type="OrthoDB" id="5963205at2759"/>
<dbReference type="AlphaFoldDB" id="A0A671FTQ7"/>
<dbReference type="Proteomes" id="UP000585614">
    <property type="component" value="Unassembled WGS sequence"/>
</dbReference>
<dbReference type="PROSITE" id="PS51257">
    <property type="entry name" value="PROKAR_LIPOPROTEIN"/>
    <property type="match status" value="1"/>
</dbReference>
<evidence type="ECO:0000313" key="4">
    <source>
        <dbReference type="Ensembl" id="ENSRFEP00010028969.1"/>
    </source>
</evidence>
<feature type="region of interest" description="Disordered" evidence="2">
    <location>
        <begin position="220"/>
        <end position="257"/>
    </location>
</feature>
<dbReference type="KEGG" id="rfq:117019194"/>
<evidence type="ECO:0000313" key="6">
    <source>
        <dbReference type="Proteomes" id="UP000585614"/>
    </source>
</evidence>
<dbReference type="GeneTree" id="ENSGT00390000011228"/>
<feature type="compositionally biased region" description="Basic and acidic residues" evidence="2">
    <location>
        <begin position="68"/>
        <end position="86"/>
    </location>
</feature>
<feature type="compositionally biased region" description="Basic residues" evidence="2">
    <location>
        <begin position="7"/>
        <end position="20"/>
    </location>
</feature>
<keyword evidence="5" id="KW-1185">Reference proteome</keyword>
<sequence length="308" mass="35021">MSTWKARLARRLKSPSRRMHPFPCSALLACFGNSRENAPFDQPSTADTHSTIYDQPVAKAGRHPSHPSGEEGKAEKRRDSGTRSERNGSANRNSSNHTAVQPAKTSEDALGSLDGELDREAAAFQTSIPRPSIIEMPMEGEESQGEPRCPKLEQKTTSDIPLEDPDLKDTYLIPRNIMAEPDYIEDDNPELIRPQKLVNPVKTSRNHQDLHRELLMNQKRGLAPQNKPELQKVMEKRKRDQVIKQKEEEAQKNKSDLEIELLKRQQKLEQLELEKQKLQEEQENAPEFVKVKGNLRRTGQEVAQAQES</sequence>
<name>A0A671FTQ7_RHIFE</name>
<feature type="compositionally biased region" description="Polar residues" evidence="2">
    <location>
        <begin position="87"/>
        <end position="99"/>
    </location>
</feature>
<feature type="region of interest" description="Disordered" evidence="2">
    <location>
        <begin position="138"/>
        <end position="168"/>
    </location>
</feature>
<evidence type="ECO:0000313" key="5">
    <source>
        <dbReference type="Proteomes" id="UP000472240"/>
    </source>
</evidence>
<proteinExistence type="predicted"/>